<dbReference type="PROSITE" id="PS50011">
    <property type="entry name" value="PROTEIN_KINASE_DOM"/>
    <property type="match status" value="1"/>
</dbReference>
<reference evidence="2 3" key="1">
    <citation type="submission" date="2019-05" db="EMBL/GenBank/DDBJ databases">
        <title>Mikania micrantha, genome provides insights into the molecular mechanism of rapid growth.</title>
        <authorList>
            <person name="Liu B."/>
        </authorList>
    </citation>
    <scope>NUCLEOTIDE SEQUENCE [LARGE SCALE GENOMIC DNA]</scope>
    <source>
        <strain evidence="2">NLD-2019</strain>
        <tissue evidence="2">Leaf</tissue>
    </source>
</reference>
<organism evidence="2 3">
    <name type="scientific">Mikania micrantha</name>
    <name type="common">bitter vine</name>
    <dbReference type="NCBI Taxonomy" id="192012"/>
    <lineage>
        <taxon>Eukaryota</taxon>
        <taxon>Viridiplantae</taxon>
        <taxon>Streptophyta</taxon>
        <taxon>Embryophyta</taxon>
        <taxon>Tracheophyta</taxon>
        <taxon>Spermatophyta</taxon>
        <taxon>Magnoliopsida</taxon>
        <taxon>eudicotyledons</taxon>
        <taxon>Gunneridae</taxon>
        <taxon>Pentapetalae</taxon>
        <taxon>asterids</taxon>
        <taxon>campanulids</taxon>
        <taxon>Asterales</taxon>
        <taxon>Asteraceae</taxon>
        <taxon>Asteroideae</taxon>
        <taxon>Heliantheae alliance</taxon>
        <taxon>Eupatorieae</taxon>
        <taxon>Mikania</taxon>
    </lineage>
</organism>
<proteinExistence type="predicted"/>
<dbReference type="EMBL" id="SZYD01000007">
    <property type="protein sequence ID" value="KAD5802984.1"/>
    <property type="molecule type" value="Genomic_DNA"/>
</dbReference>
<evidence type="ECO:0000313" key="2">
    <source>
        <dbReference type="EMBL" id="KAD5802984.1"/>
    </source>
</evidence>
<dbReference type="OrthoDB" id="75710at2759"/>
<dbReference type="AlphaFoldDB" id="A0A5N6P170"/>
<gene>
    <name evidence="2" type="ORF">E3N88_14344</name>
</gene>
<dbReference type="Gene3D" id="1.10.510.10">
    <property type="entry name" value="Transferase(Phosphotransferase) domain 1"/>
    <property type="match status" value="1"/>
</dbReference>
<dbReference type="InterPro" id="IPR045272">
    <property type="entry name" value="ANXUR1/2-like"/>
</dbReference>
<dbReference type="Proteomes" id="UP000326396">
    <property type="component" value="Linkage Group LG15"/>
</dbReference>
<dbReference type="Pfam" id="PF00069">
    <property type="entry name" value="Pkinase"/>
    <property type="match status" value="1"/>
</dbReference>
<comment type="caution">
    <text evidence="2">The sequence shown here is derived from an EMBL/GenBank/DDBJ whole genome shotgun (WGS) entry which is preliminary data.</text>
</comment>
<sequence length="264" mass="29745">MAKIADFGLSKSHDQQVSTLVTNNVAGTPFYLDPVYKKEGKLKLNSDIYSFGVVLFEILCGRLAYDVSFNGMGLAAAARLAYQNGTFNKLIDPKIKEADENIFISNEGVNQVSLEKFSDIAYKCIAESQNDRPTIEDVIKELKEALYYQASDNLLHLMLRKGSKVLSDFRYVLFVFTQTSMSCVSPFLYYERNQLQSLSEVKPRKSLSLSLLQKRFLGSFMSSEVMEIYLLSINLPKSLSCTTFSRNELFFGSNVASEEELLPS</sequence>
<dbReference type="GO" id="GO:0009506">
    <property type="term" value="C:plasmodesma"/>
    <property type="evidence" value="ECO:0007669"/>
    <property type="project" value="TreeGrafter"/>
</dbReference>
<dbReference type="PANTHER" id="PTHR27003">
    <property type="entry name" value="OS07G0166700 PROTEIN"/>
    <property type="match status" value="1"/>
</dbReference>
<evidence type="ECO:0000259" key="1">
    <source>
        <dbReference type="PROSITE" id="PS50011"/>
    </source>
</evidence>
<dbReference type="PANTHER" id="PTHR27003:SF471">
    <property type="entry name" value="VASCULAR ENDOTHELIAL GROWTH FACTOR RECEPTOR 2 (VEGFR2)-RELATED"/>
    <property type="match status" value="1"/>
</dbReference>
<dbReference type="InterPro" id="IPR000719">
    <property type="entry name" value="Prot_kinase_dom"/>
</dbReference>
<dbReference type="GO" id="GO:0005524">
    <property type="term" value="F:ATP binding"/>
    <property type="evidence" value="ECO:0007669"/>
    <property type="project" value="InterPro"/>
</dbReference>
<evidence type="ECO:0000313" key="3">
    <source>
        <dbReference type="Proteomes" id="UP000326396"/>
    </source>
</evidence>
<dbReference type="SUPFAM" id="SSF56112">
    <property type="entry name" value="Protein kinase-like (PK-like)"/>
    <property type="match status" value="1"/>
</dbReference>
<dbReference type="GO" id="GO:0004714">
    <property type="term" value="F:transmembrane receptor protein tyrosine kinase activity"/>
    <property type="evidence" value="ECO:0007669"/>
    <property type="project" value="InterPro"/>
</dbReference>
<keyword evidence="3" id="KW-1185">Reference proteome</keyword>
<dbReference type="GO" id="GO:0005886">
    <property type="term" value="C:plasma membrane"/>
    <property type="evidence" value="ECO:0007669"/>
    <property type="project" value="TreeGrafter"/>
</dbReference>
<accession>A0A5N6P170</accession>
<name>A0A5N6P170_9ASTR</name>
<protein>
    <recommendedName>
        <fullName evidence="1">Protein kinase domain-containing protein</fullName>
    </recommendedName>
</protein>
<dbReference type="InterPro" id="IPR011009">
    <property type="entry name" value="Kinase-like_dom_sf"/>
</dbReference>
<feature type="domain" description="Protein kinase" evidence="1">
    <location>
        <begin position="1"/>
        <end position="146"/>
    </location>
</feature>